<feature type="domain" description="Immunoglobulin V-set" evidence="2">
    <location>
        <begin position="15"/>
        <end position="106"/>
    </location>
</feature>
<keyword evidence="4" id="KW-1185">Reference proteome</keyword>
<dbReference type="Pfam" id="PF07686">
    <property type="entry name" value="V-set"/>
    <property type="match status" value="1"/>
</dbReference>
<dbReference type="PANTHER" id="PTHR21063:SF4">
    <property type="entry name" value="CD48 ANTIGEN-RELATED"/>
    <property type="match status" value="1"/>
</dbReference>
<dbReference type="Gene3D" id="2.60.40.10">
    <property type="entry name" value="Immunoglobulins"/>
    <property type="match status" value="1"/>
</dbReference>
<sequence>MTVYDVPETDTTKTKSVNEGESFTFDPGVIKNPDDVMTWYFNEARIAEITGDQSQICTDDQCKERFRDRLKVNQTGSLTITHTRNTDSGVYHLEIFSNRSIIRRQRSISIISEKSINGSVTNWIVAVGVAVGVLLVFACVTGKRCRKRTKGGVI</sequence>
<feature type="transmembrane region" description="Helical" evidence="1">
    <location>
        <begin position="120"/>
        <end position="140"/>
    </location>
</feature>
<dbReference type="InterPro" id="IPR013783">
    <property type="entry name" value="Ig-like_fold"/>
</dbReference>
<evidence type="ECO:0000259" key="2">
    <source>
        <dbReference type="Pfam" id="PF07686"/>
    </source>
</evidence>
<evidence type="ECO:0000313" key="3">
    <source>
        <dbReference type="EMBL" id="KAK7136703.1"/>
    </source>
</evidence>
<dbReference type="Proteomes" id="UP001364617">
    <property type="component" value="Unassembled WGS sequence"/>
</dbReference>
<keyword evidence="1" id="KW-0812">Transmembrane</keyword>
<keyword evidence="1" id="KW-0472">Membrane</keyword>
<dbReference type="InterPro" id="IPR036179">
    <property type="entry name" value="Ig-like_dom_sf"/>
</dbReference>
<gene>
    <name evidence="3" type="ORF">R3I93_016908</name>
</gene>
<dbReference type="InterPro" id="IPR013106">
    <property type="entry name" value="Ig_V-set"/>
</dbReference>
<name>A0AAN9CKI7_9TELE</name>
<organism evidence="3 4">
    <name type="scientific">Phoxinus phoxinus</name>
    <name type="common">Eurasian minnow</name>
    <dbReference type="NCBI Taxonomy" id="58324"/>
    <lineage>
        <taxon>Eukaryota</taxon>
        <taxon>Metazoa</taxon>
        <taxon>Chordata</taxon>
        <taxon>Craniata</taxon>
        <taxon>Vertebrata</taxon>
        <taxon>Euteleostomi</taxon>
        <taxon>Actinopterygii</taxon>
        <taxon>Neopterygii</taxon>
        <taxon>Teleostei</taxon>
        <taxon>Ostariophysi</taxon>
        <taxon>Cypriniformes</taxon>
        <taxon>Leuciscidae</taxon>
        <taxon>Phoxininae</taxon>
        <taxon>Phoxinus</taxon>
    </lineage>
</organism>
<dbReference type="AlphaFoldDB" id="A0AAN9CKI7"/>
<dbReference type="EMBL" id="JAYKXH010000018">
    <property type="protein sequence ID" value="KAK7136703.1"/>
    <property type="molecule type" value="Genomic_DNA"/>
</dbReference>
<reference evidence="3 4" key="1">
    <citation type="submission" date="2024-02" db="EMBL/GenBank/DDBJ databases">
        <title>Chromosome-level genome assembly of the Eurasian Minnow (Phoxinus phoxinus).</title>
        <authorList>
            <person name="Oriowo T.O."/>
            <person name="Martin S."/>
            <person name="Stange M."/>
            <person name="Chrysostomakis Y."/>
            <person name="Brown T."/>
            <person name="Winkler S."/>
            <person name="Kukowka S."/>
            <person name="Myers E.W."/>
            <person name="Bohne A."/>
        </authorList>
    </citation>
    <scope>NUCLEOTIDE SEQUENCE [LARGE SCALE GENOMIC DNA]</scope>
    <source>
        <strain evidence="3">ZFMK-TIS-60720</strain>
        <tissue evidence="3">Whole Organism</tissue>
    </source>
</reference>
<proteinExistence type="predicted"/>
<evidence type="ECO:0000313" key="4">
    <source>
        <dbReference type="Proteomes" id="UP001364617"/>
    </source>
</evidence>
<protein>
    <recommendedName>
        <fullName evidence="2">Immunoglobulin V-set domain-containing protein</fullName>
    </recommendedName>
</protein>
<keyword evidence="1" id="KW-1133">Transmembrane helix</keyword>
<comment type="caution">
    <text evidence="3">The sequence shown here is derived from an EMBL/GenBank/DDBJ whole genome shotgun (WGS) entry which is preliminary data.</text>
</comment>
<dbReference type="PANTHER" id="PTHR21063">
    <property type="entry name" value="LFA-3"/>
    <property type="match status" value="1"/>
</dbReference>
<accession>A0AAN9CKI7</accession>
<dbReference type="SUPFAM" id="SSF48726">
    <property type="entry name" value="Immunoglobulin"/>
    <property type="match status" value="1"/>
</dbReference>
<evidence type="ECO:0000256" key="1">
    <source>
        <dbReference type="SAM" id="Phobius"/>
    </source>
</evidence>